<proteinExistence type="predicted"/>
<dbReference type="AlphaFoldDB" id="A0A8X6YZL3"/>
<name>A0A8X6YZL3_9ARAC</name>
<dbReference type="EMBL" id="BMAV01023766">
    <property type="protein sequence ID" value="GFY79739.1"/>
    <property type="molecule type" value="Genomic_DNA"/>
</dbReference>
<dbReference type="Proteomes" id="UP000886998">
    <property type="component" value="Unassembled WGS sequence"/>
</dbReference>
<keyword evidence="2" id="KW-1185">Reference proteome</keyword>
<organism evidence="1 2">
    <name type="scientific">Trichonephila inaurata madagascariensis</name>
    <dbReference type="NCBI Taxonomy" id="2747483"/>
    <lineage>
        <taxon>Eukaryota</taxon>
        <taxon>Metazoa</taxon>
        <taxon>Ecdysozoa</taxon>
        <taxon>Arthropoda</taxon>
        <taxon>Chelicerata</taxon>
        <taxon>Arachnida</taxon>
        <taxon>Araneae</taxon>
        <taxon>Araneomorphae</taxon>
        <taxon>Entelegynae</taxon>
        <taxon>Araneoidea</taxon>
        <taxon>Nephilidae</taxon>
        <taxon>Trichonephila</taxon>
        <taxon>Trichonephila inaurata</taxon>
    </lineage>
</organism>
<reference evidence="1" key="1">
    <citation type="submission" date="2020-08" db="EMBL/GenBank/DDBJ databases">
        <title>Multicomponent nature underlies the extraordinary mechanical properties of spider dragline silk.</title>
        <authorList>
            <person name="Kono N."/>
            <person name="Nakamura H."/>
            <person name="Mori M."/>
            <person name="Yoshida Y."/>
            <person name="Ohtoshi R."/>
            <person name="Malay A.D."/>
            <person name="Moran D.A.P."/>
            <person name="Tomita M."/>
            <person name="Numata K."/>
            <person name="Arakawa K."/>
        </authorList>
    </citation>
    <scope>NUCLEOTIDE SEQUENCE</scope>
</reference>
<sequence>MEIPLCPKIFGDHLPPHFRFRDLGFFTLNGDNLGEQIAGIIPDMVFWAIREMITQRGAVSPEMNKKNLFCIEGVE</sequence>
<gene>
    <name evidence="1" type="ORF">TNIN_367401</name>
</gene>
<protein>
    <submittedName>
        <fullName evidence="1">Uncharacterized protein</fullName>
    </submittedName>
</protein>
<evidence type="ECO:0000313" key="2">
    <source>
        <dbReference type="Proteomes" id="UP000886998"/>
    </source>
</evidence>
<evidence type="ECO:0000313" key="1">
    <source>
        <dbReference type="EMBL" id="GFY79739.1"/>
    </source>
</evidence>
<accession>A0A8X6YZL3</accession>
<comment type="caution">
    <text evidence="1">The sequence shown here is derived from an EMBL/GenBank/DDBJ whole genome shotgun (WGS) entry which is preliminary data.</text>
</comment>